<dbReference type="HAMAP" id="MF_00335">
    <property type="entry name" value="RNase_Y"/>
    <property type="match status" value="1"/>
</dbReference>
<dbReference type="GO" id="GO:0016787">
    <property type="term" value="F:hydrolase activity"/>
    <property type="evidence" value="ECO:0007669"/>
    <property type="project" value="UniProtKB-KW"/>
</dbReference>
<comment type="caution">
    <text evidence="9">The sequence shown here is derived from an EMBL/GenBank/DDBJ whole genome shotgun (WGS) entry which is preliminary data.</text>
</comment>
<dbReference type="CDD" id="cd00077">
    <property type="entry name" value="HDc"/>
    <property type="match status" value="1"/>
</dbReference>
<dbReference type="Pfam" id="PF12072">
    <property type="entry name" value="RNase_Y_N"/>
    <property type="match status" value="1"/>
</dbReference>
<dbReference type="PROSITE" id="PS51831">
    <property type="entry name" value="HD"/>
    <property type="match status" value="1"/>
</dbReference>
<dbReference type="GO" id="GO:0006402">
    <property type="term" value="P:mRNA catabolic process"/>
    <property type="evidence" value="ECO:0007669"/>
    <property type="project" value="UniProtKB-UniRule"/>
</dbReference>
<dbReference type="EMBL" id="MHUG01000016">
    <property type="protein sequence ID" value="OHA73109.1"/>
    <property type="molecule type" value="Genomic_DNA"/>
</dbReference>
<evidence type="ECO:0000256" key="4">
    <source>
        <dbReference type="ARBA" id="ARBA00022884"/>
    </source>
</evidence>
<dbReference type="InterPro" id="IPR022711">
    <property type="entry name" value="RNase_Y_N"/>
</dbReference>
<protein>
    <recommendedName>
        <fullName evidence="5">Ribonuclease Y</fullName>
        <ecNumber evidence="5">3.1.-.-</ecNumber>
    </recommendedName>
</protein>
<dbReference type="InterPro" id="IPR006675">
    <property type="entry name" value="HDIG_dom"/>
</dbReference>
<gene>
    <name evidence="9" type="ORF">A3B24_01720</name>
</gene>
<evidence type="ECO:0000256" key="5">
    <source>
        <dbReference type="NCBIfam" id="TIGR03319"/>
    </source>
</evidence>
<dbReference type="InterPro" id="IPR004088">
    <property type="entry name" value="KH_dom_type_1"/>
</dbReference>
<keyword evidence="7" id="KW-0175">Coiled coil</keyword>
<reference evidence="9 10" key="1">
    <citation type="journal article" date="2016" name="Nat. Commun.">
        <title>Thousands of microbial genomes shed light on interconnected biogeochemical processes in an aquifer system.</title>
        <authorList>
            <person name="Anantharaman K."/>
            <person name="Brown C.T."/>
            <person name="Hug L.A."/>
            <person name="Sharon I."/>
            <person name="Castelle C.J."/>
            <person name="Probst A.J."/>
            <person name="Thomas B.C."/>
            <person name="Singh A."/>
            <person name="Wilkins M.J."/>
            <person name="Karaoz U."/>
            <person name="Brodie E.L."/>
            <person name="Williams K.H."/>
            <person name="Hubbard S.S."/>
            <person name="Banfield J.F."/>
        </authorList>
    </citation>
    <scope>NUCLEOTIDE SEQUENCE [LARGE SCALE GENOMIC DNA]</scope>
</reference>
<dbReference type="PANTHER" id="PTHR12826:SF15">
    <property type="entry name" value="RIBONUCLEASE Y"/>
    <property type="match status" value="1"/>
</dbReference>
<dbReference type="Gene3D" id="1.10.3210.10">
    <property type="entry name" value="Hypothetical protein af1432"/>
    <property type="match status" value="1"/>
</dbReference>
<dbReference type="PANTHER" id="PTHR12826">
    <property type="entry name" value="RIBONUCLEASE Y"/>
    <property type="match status" value="1"/>
</dbReference>
<dbReference type="SMART" id="SM00322">
    <property type="entry name" value="KH"/>
    <property type="match status" value="1"/>
</dbReference>
<dbReference type="CDD" id="cd22431">
    <property type="entry name" value="KH-I_RNaseY"/>
    <property type="match status" value="1"/>
</dbReference>
<dbReference type="NCBIfam" id="TIGR03319">
    <property type="entry name" value="RNase_Y"/>
    <property type="match status" value="1"/>
</dbReference>
<evidence type="ECO:0000313" key="10">
    <source>
        <dbReference type="Proteomes" id="UP000176917"/>
    </source>
</evidence>
<proteinExistence type="inferred from homology"/>
<name>A0A1G2RL64_9BACT</name>
<dbReference type="Proteomes" id="UP000176917">
    <property type="component" value="Unassembled WGS sequence"/>
</dbReference>
<dbReference type="AlphaFoldDB" id="A0A1G2RL64"/>
<keyword evidence="2" id="KW-0255">Endonuclease</keyword>
<sequence>MNPLTLAALGALALALGLVLGYVARQSIARSRAGSIEEKLKKRIAEAEETAKKLVESAKERAQEVSDKAKAAEDERRKSLLQTEQLLLKREEAFDRKLSDFDAKEKDLQLKRETLEKGKEELEKGKAEVIKKLETMAGLSEKEALEELYRRTEEQHGKEIMERIKKLETEGETRFLQRAKEIIAYAIQKNAVPQTQELTTTTLALTSEELKGKIIGKEGRNIRALERAAGVEVIVDETPEAVVISGFDPVRRHVAKVALERLIKDGRIQPARIEEEVAKAQTEVDQQMKEAGEATVFDLGIVGLDPRLIQLLGRLRFRTSYGQNVLLHSIEVAHLSSALAAEIGVNMTIAKKAGLFHDIGKALDHQVEGSHVEIGMRILEKFGVEKEVIDAMKSHHEQFPYESVEAILVQTADAISASRPGARKDTLENYLKRIGELETLASSFQGVEKAYAIQAGREIRVFVKPGEVDDLTAQKMAKEIADRIEQDLRYPGEIKVTLVRENRFV</sequence>
<dbReference type="InterPro" id="IPR003607">
    <property type="entry name" value="HD/PDEase_dom"/>
</dbReference>
<dbReference type="GO" id="GO:0004521">
    <property type="term" value="F:RNA endonuclease activity"/>
    <property type="evidence" value="ECO:0007669"/>
    <property type="project" value="UniProtKB-UniRule"/>
</dbReference>
<dbReference type="SMART" id="SM00471">
    <property type="entry name" value="HDc"/>
    <property type="match status" value="1"/>
</dbReference>
<dbReference type="InterPro" id="IPR004087">
    <property type="entry name" value="KH_dom"/>
</dbReference>
<keyword evidence="4 6" id="KW-0694">RNA-binding</keyword>
<dbReference type="GO" id="GO:0003723">
    <property type="term" value="F:RNA binding"/>
    <property type="evidence" value="ECO:0007669"/>
    <property type="project" value="UniProtKB-UniRule"/>
</dbReference>
<dbReference type="Gene3D" id="3.30.1370.10">
    <property type="entry name" value="K Homology domain, type 1"/>
    <property type="match status" value="1"/>
</dbReference>
<evidence type="ECO:0000256" key="1">
    <source>
        <dbReference type="ARBA" id="ARBA00022722"/>
    </source>
</evidence>
<feature type="non-terminal residue" evidence="9">
    <location>
        <position position="505"/>
    </location>
</feature>
<dbReference type="EC" id="3.1.-.-" evidence="5"/>
<dbReference type="SUPFAM" id="SSF109604">
    <property type="entry name" value="HD-domain/PDEase-like"/>
    <property type="match status" value="1"/>
</dbReference>
<organism evidence="9 10">
    <name type="scientific">Candidatus Wildermuthbacteria bacterium RIFCSPLOWO2_01_FULL_48_16</name>
    <dbReference type="NCBI Taxonomy" id="1802461"/>
    <lineage>
        <taxon>Bacteria</taxon>
        <taxon>Candidatus Wildermuthiibacteriota</taxon>
    </lineage>
</organism>
<dbReference type="Pfam" id="PF01966">
    <property type="entry name" value="HD"/>
    <property type="match status" value="1"/>
</dbReference>
<dbReference type="STRING" id="1802461.A3B24_01720"/>
<keyword evidence="1" id="KW-0540">Nuclease</keyword>
<feature type="domain" description="HD" evidence="8">
    <location>
        <begin position="325"/>
        <end position="418"/>
    </location>
</feature>
<dbReference type="InterPro" id="IPR036612">
    <property type="entry name" value="KH_dom_type_1_sf"/>
</dbReference>
<dbReference type="PROSITE" id="PS50084">
    <property type="entry name" value="KH_TYPE_1"/>
    <property type="match status" value="1"/>
</dbReference>
<evidence type="ECO:0000313" key="9">
    <source>
        <dbReference type="EMBL" id="OHA73109.1"/>
    </source>
</evidence>
<accession>A0A1G2RL64</accession>
<dbReference type="InterPro" id="IPR006674">
    <property type="entry name" value="HD_domain"/>
</dbReference>
<keyword evidence="3" id="KW-0378">Hydrolase</keyword>
<dbReference type="SUPFAM" id="SSF54791">
    <property type="entry name" value="Eukaryotic type KH-domain (KH-domain type I)"/>
    <property type="match status" value="1"/>
</dbReference>
<dbReference type="GO" id="GO:0016020">
    <property type="term" value="C:membrane"/>
    <property type="evidence" value="ECO:0007669"/>
    <property type="project" value="InterPro"/>
</dbReference>
<dbReference type="NCBIfam" id="TIGR00277">
    <property type="entry name" value="HDIG"/>
    <property type="match status" value="1"/>
</dbReference>
<evidence type="ECO:0000256" key="3">
    <source>
        <dbReference type="ARBA" id="ARBA00022801"/>
    </source>
</evidence>
<dbReference type="InterPro" id="IPR017705">
    <property type="entry name" value="Ribonuclease_Y"/>
</dbReference>
<evidence type="ECO:0000256" key="6">
    <source>
        <dbReference type="PROSITE-ProRule" id="PRU00117"/>
    </source>
</evidence>
<evidence type="ECO:0000256" key="7">
    <source>
        <dbReference type="SAM" id="Coils"/>
    </source>
</evidence>
<feature type="coiled-coil region" evidence="7">
    <location>
        <begin position="37"/>
        <end position="128"/>
    </location>
</feature>
<dbReference type="Pfam" id="PF00013">
    <property type="entry name" value="KH_1"/>
    <property type="match status" value="1"/>
</dbReference>
<evidence type="ECO:0000256" key="2">
    <source>
        <dbReference type="ARBA" id="ARBA00022759"/>
    </source>
</evidence>
<evidence type="ECO:0000259" key="8">
    <source>
        <dbReference type="PROSITE" id="PS51831"/>
    </source>
</evidence>